<dbReference type="InterPro" id="IPR013601">
    <property type="entry name" value="FAE1_typ3_polyketide_synth"/>
</dbReference>
<dbReference type="GO" id="GO:0016747">
    <property type="term" value="F:acyltransferase activity, transferring groups other than amino-acyl groups"/>
    <property type="evidence" value="ECO:0007669"/>
    <property type="project" value="InterPro"/>
</dbReference>
<feature type="domain" description="Chalcone/stilbene synthase C-terminal" evidence="4">
    <location>
        <begin position="231"/>
        <end position="352"/>
    </location>
</feature>
<dbReference type="STRING" id="1925591.BI308_15150"/>
<comment type="caution">
    <text evidence="6">The sequence shown here is derived from an EMBL/GenBank/DDBJ whole genome shotgun (WGS) entry which is preliminary data.</text>
</comment>
<evidence type="ECO:0000256" key="1">
    <source>
        <dbReference type="ARBA" id="ARBA00005531"/>
    </source>
</evidence>
<dbReference type="InterPro" id="IPR016039">
    <property type="entry name" value="Thiolase-like"/>
</dbReference>
<keyword evidence="2" id="KW-0808">Transferase</keyword>
<keyword evidence="7" id="KW-1185">Reference proteome</keyword>
<evidence type="ECO:0000259" key="5">
    <source>
        <dbReference type="Pfam" id="PF08392"/>
    </source>
</evidence>
<accession>A0A1L9QQA1</accession>
<dbReference type="GO" id="GO:0016020">
    <property type="term" value="C:membrane"/>
    <property type="evidence" value="ECO:0007669"/>
    <property type="project" value="InterPro"/>
</dbReference>
<feature type="active site" description="Acyl-thioester intermediate" evidence="3">
    <location>
        <position position="144"/>
    </location>
</feature>
<gene>
    <name evidence="6" type="ORF">BI308_15150</name>
</gene>
<reference evidence="6" key="1">
    <citation type="submission" date="2016-10" db="EMBL/GenBank/DDBJ databases">
        <title>CRISPR-Cas defence system in Roseofilum reptotaenium: evidence of a bacteriophage-cyanobacterium arms race in the coral black band disease.</title>
        <authorList>
            <person name="Buerger P."/>
            <person name="Wood-Charlson E.M."/>
            <person name="Weynberg K.D."/>
            <person name="Willis B."/>
            <person name="Van Oppen M.J."/>
        </authorList>
    </citation>
    <scope>NUCLEOTIDE SEQUENCE [LARGE SCALE GENOMIC DNA]</scope>
    <source>
        <strain evidence="6">AO1-A</strain>
    </source>
</reference>
<dbReference type="Gene3D" id="3.40.47.10">
    <property type="match status" value="2"/>
</dbReference>
<evidence type="ECO:0000256" key="3">
    <source>
        <dbReference type="PIRSR" id="PIRSR000451-1"/>
    </source>
</evidence>
<dbReference type="PIRSF" id="PIRSF000451">
    <property type="entry name" value="PKS_III"/>
    <property type="match status" value="1"/>
</dbReference>
<evidence type="ECO:0000313" key="6">
    <source>
        <dbReference type="EMBL" id="OJJ24767.1"/>
    </source>
</evidence>
<protein>
    <recommendedName>
        <fullName evidence="8">Type III polyketide synthase</fullName>
    </recommendedName>
</protein>
<dbReference type="InterPro" id="IPR011141">
    <property type="entry name" value="Polyketide_synthase_type-III"/>
</dbReference>
<proteinExistence type="inferred from homology"/>
<dbReference type="InterPro" id="IPR053446">
    <property type="entry name" value="DPA-CoA_Synthase"/>
</dbReference>
<evidence type="ECO:0000259" key="4">
    <source>
        <dbReference type="Pfam" id="PF02797"/>
    </source>
</evidence>
<organism evidence="6 7">
    <name type="scientific">Roseofilum reptotaenium AO1-A</name>
    <dbReference type="NCBI Taxonomy" id="1925591"/>
    <lineage>
        <taxon>Bacteria</taxon>
        <taxon>Bacillati</taxon>
        <taxon>Cyanobacteriota</taxon>
        <taxon>Cyanophyceae</taxon>
        <taxon>Desertifilales</taxon>
        <taxon>Desertifilaceae</taxon>
        <taxon>Roseofilum</taxon>
    </lineage>
</organism>
<dbReference type="EMBL" id="MLAW01000026">
    <property type="protein sequence ID" value="OJJ24767.1"/>
    <property type="molecule type" value="Genomic_DNA"/>
</dbReference>
<evidence type="ECO:0000313" key="7">
    <source>
        <dbReference type="Proteomes" id="UP000183940"/>
    </source>
</evidence>
<comment type="similarity">
    <text evidence="1">Belongs to the thiolase-like superfamily. Chalcone/stilbene synthases family.</text>
</comment>
<evidence type="ECO:0008006" key="8">
    <source>
        <dbReference type="Google" id="ProtNLM"/>
    </source>
</evidence>
<dbReference type="GO" id="GO:0030639">
    <property type="term" value="P:polyketide biosynthetic process"/>
    <property type="evidence" value="ECO:0007669"/>
    <property type="project" value="TreeGrafter"/>
</dbReference>
<dbReference type="Proteomes" id="UP000183940">
    <property type="component" value="Unassembled WGS sequence"/>
</dbReference>
<dbReference type="Pfam" id="PF08392">
    <property type="entry name" value="FAE1_CUT1_RppA"/>
    <property type="match status" value="1"/>
</dbReference>
<dbReference type="Pfam" id="PF02797">
    <property type="entry name" value="Chal_sti_synt_C"/>
    <property type="match status" value="1"/>
</dbReference>
<dbReference type="PANTHER" id="PTHR11877:SF46">
    <property type="entry name" value="TYPE III POLYKETIDE SYNTHASE A"/>
    <property type="match status" value="1"/>
</dbReference>
<dbReference type="CDD" id="cd00831">
    <property type="entry name" value="CHS_like"/>
    <property type="match status" value="1"/>
</dbReference>
<evidence type="ECO:0000256" key="2">
    <source>
        <dbReference type="ARBA" id="ARBA00022679"/>
    </source>
</evidence>
<feature type="domain" description="FAE" evidence="5">
    <location>
        <begin position="72"/>
        <end position="205"/>
    </location>
</feature>
<dbReference type="GO" id="GO:0006633">
    <property type="term" value="P:fatty acid biosynthetic process"/>
    <property type="evidence" value="ECO:0007669"/>
    <property type="project" value="InterPro"/>
</dbReference>
<dbReference type="AlphaFoldDB" id="A0A1L9QQA1"/>
<sequence>MQSAVIPSRSPRLIAIGTATPPQKYTQTEILKIFNITNPKTRKIFSNSHIKSRHLCLPKPNPEGQRLQESQGDLLEKHKQIALEIGQSAIKKALEKAGLNPEDIDYISVVSTTGLLCPSLSALYIKEMGMRRNVQRIDIVGMGCNAGLNGLQPVVNFCALNPEAIGLLLCVEVCSAMYAIDDTLNAAVVNSLFGDGAGAAIVSGRAFLELSTGPKILGFSSHLITEAIDAIRLDWQATHYALYLDRQIPYLLGRNVKIPVDRLLDRFDRKRRDIQHWVIHSGGRKVIDSIKYALNITEHDVRHTTHILENYGNLSSASFLFSHERLLQEGVARKGESVIMMTMGPGSTIECCLGEF</sequence>
<dbReference type="SUPFAM" id="SSF53901">
    <property type="entry name" value="Thiolase-like"/>
    <property type="match status" value="2"/>
</dbReference>
<dbReference type="InterPro" id="IPR012328">
    <property type="entry name" value="Chalcone/stilbene_synt_C"/>
</dbReference>
<name>A0A1L9QQA1_9CYAN</name>
<dbReference type="NCBIfam" id="NF042429">
    <property type="entry name" value="DHPHCoAsyn_DpgA"/>
    <property type="match status" value="1"/>
</dbReference>
<dbReference type="PANTHER" id="PTHR11877">
    <property type="entry name" value="HYDROXYMETHYLGLUTARYL-COA SYNTHASE"/>
    <property type="match status" value="1"/>
</dbReference>